<gene>
    <name evidence="2" type="ORF">SAMN05421790_10378</name>
</gene>
<dbReference type="AlphaFoldDB" id="A0A1N7KHJ0"/>
<sequence>MIEKLSQNEPINAKGKFIKKKRLDTRHARTPESIGDQVKQVVKHHGQEGASRKGAV</sequence>
<accession>A0A1N7KHJ0</accession>
<name>A0A1N7KHJ0_9BACL</name>
<organism evidence="2 3">
    <name type="scientific">Kroppenstedtia eburnea</name>
    <dbReference type="NCBI Taxonomy" id="714067"/>
    <lineage>
        <taxon>Bacteria</taxon>
        <taxon>Bacillati</taxon>
        <taxon>Bacillota</taxon>
        <taxon>Bacilli</taxon>
        <taxon>Bacillales</taxon>
        <taxon>Thermoactinomycetaceae</taxon>
        <taxon>Kroppenstedtia</taxon>
    </lineage>
</organism>
<proteinExistence type="predicted"/>
<evidence type="ECO:0000256" key="1">
    <source>
        <dbReference type="SAM" id="MobiDB-lite"/>
    </source>
</evidence>
<feature type="compositionally biased region" description="Basic and acidic residues" evidence="1">
    <location>
        <begin position="45"/>
        <end position="56"/>
    </location>
</feature>
<evidence type="ECO:0000313" key="3">
    <source>
        <dbReference type="Proteomes" id="UP000186795"/>
    </source>
</evidence>
<feature type="compositionally biased region" description="Polar residues" evidence="1">
    <location>
        <begin position="1"/>
        <end position="10"/>
    </location>
</feature>
<dbReference type="Proteomes" id="UP000186795">
    <property type="component" value="Unassembled WGS sequence"/>
</dbReference>
<reference evidence="3" key="1">
    <citation type="submission" date="2017-01" db="EMBL/GenBank/DDBJ databases">
        <authorList>
            <person name="Varghese N."/>
            <person name="Submissions S."/>
        </authorList>
    </citation>
    <scope>NUCLEOTIDE SEQUENCE [LARGE SCALE GENOMIC DNA]</scope>
    <source>
        <strain evidence="3">DSM 45196</strain>
    </source>
</reference>
<evidence type="ECO:0000313" key="2">
    <source>
        <dbReference type="EMBL" id="SIS61081.1"/>
    </source>
</evidence>
<protein>
    <submittedName>
        <fullName evidence="2">Uncharacterized protein</fullName>
    </submittedName>
</protein>
<dbReference type="EMBL" id="FTOD01000003">
    <property type="protein sequence ID" value="SIS61081.1"/>
    <property type="molecule type" value="Genomic_DNA"/>
</dbReference>
<keyword evidence="3" id="KW-1185">Reference proteome</keyword>
<feature type="region of interest" description="Disordered" evidence="1">
    <location>
        <begin position="1"/>
        <end position="56"/>
    </location>
</feature>